<sequence>MSLAAHDIPEHTRQAEASAAAIAAGLAERFAETAAARDLAGGTPKTERDLLRASGLLELSIPAEYGGQGAGWAETLAIVRQLARADSSVAHVFAFHHLQLASVRLFGTPAQWEPWLAETVRQGWFWGNALNPLDKRTVARRVQGGREFSGSKSFCSGALDSDMLLASAVEDDAGGKLIIAAIPTRRAGITLFEDWDNMGQRQTDSGSALFERVAVAESEILSDPGPLSSPFACLRPLLAQLIFVNIFLGIAEGAVAEARGYTRTQTRLWSASPAAQVTEDPYILAHYGDFWVALEAARKLADHAAARFDAAWDEGLALTEAGRGEVALAVATAKVVATRGGLDLTSRIFEVTGARSTTAALRLDRYWRNLRVHTLHDPLDYKVRELGDWVLNGNYPKPSFYS</sequence>
<reference evidence="5" key="1">
    <citation type="journal article" date="2019" name="Int. J. Syst. Evol. Microbiol.">
        <title>The Global Catalogue of Microorganisms (GCM) 10K type strain sequencing project: providing services to taxonomists for standard genome sequencing and annotation.</title>
        <authorList>
            <consortium name="The Broad Institute Genomics Platform"/>
            <consortium name="The Broad Institute Genome Sequencing Center for Infectious Disease"/>
            <person name="Wu L."/>
            <person name="Ma J."/>
        </authorList>
    </citation>
    <scope>NUCLEOTIDE SEQUENCE [LARGE SCALE GENOMIC DNA]</scope>
    <source>
        <strain evidence="5">SHR3</strain>
    </source>
</reference>
<dbReference type="InterPro" id="IPR037069">
    <property type="entry name" value="AcylCoA_DH/ox_N_sf"/>
</dbReference>
<dbReference type="SUPFAM" id="SSF56645">
    <property type="entry name" value="Acyl-CoA dehydrogenase NM domain-like"/>
    <property type="match status" value="1"/>
</dbReference>
<dbReference type="Pfam" id="PF08028">
    <property type="entry name" value="Acyl-CoA_dh_2"/>
    <property type="match status" value="1"/>
</dbReference>
<dbReference type="Gene3D" id="2.40.110.10">
    <property type="entry name" value="Butyryl-CoA Dehydrogenase, subunit A, domain 2"/>
    <property type="match status" value="1"/>
</dbReference>
<evidence type="ECO:0000313" key="4">
    <source>
        <dbReference type="EMBL" id="MFC5769039.1"/>
    </source>
</evidence>
<dbReference type="InterPro" id="IPR009100">
    <property type="entry name" value="AcylCoA_DH/oxidase_NM_dom_sf"/>
</dbReference>
<protein>
    <submittedName>
        <fullName evidence="4">Acyl-CoA dehydrogenase family protein</fullName>
    </submittedName>
</protein>
<evidence type="ECO:0000256" key="1">
    <source>
        <dbReference type="ARBA" id="ARBA00023002"/>
    </source>
</evidence>
<dbReference type="EMBL" id="JBHSOG010000023">
    <property type="protein sequence ID" value="MFC5769039.1"/>
    <property type="molecule type" value="Genomic_DNA"/>
</dbReference>
<feature type="domain" description="Acyl-CoA dehydrogenase C-terminal" evidence="3">
    <location>
        <begin position="242"/>
        <end position="377"/>
    </location>
</feature>
<dbReference type="InterPro" id="IPR013107">
    <property type="entry name" value="Acyl-CoA_DH_C"/>
</dbReference>
<proteinExistence type="predicted"/>
<dbReference type="SUPFAM" id="SSF47203">
    <property type="entry name" value="Acyl-CoA dehydrogenase C-terminal domain-like"/>
    <property type="match status" value="1"/>
</dbReference>
<dbReference type="Proteomes" id="UP001595974">
    <property type="component" value="Unassembled WGS sequence"/>
</dbReference>
<evidence type="ECO:0000313" key="5">
    <source>
        <dbReference type="Proteomes" id="UP001595974"/>
    </source>
</evidence>
<feature type="domain" description="Acyl-CoA dehydrogenase/oxidase N-terminal" evidence="2">
    <location>
        <begin position="16"/>
        <end position="120"/>
    </location>
</feature>
<dbReference type="PANTHER" id="PTHR43884">
    <property type="entry name" value="ACYL-COA DEHYDROGENASE"/>
    <property type="match status" value="1"/>
</dbReference>
<dbReference type="InterPro" id="IPR013786">
    <property type="entry name" value="AcylCoA_DH/ox_N"/>
</dbReference>
<keyword evidence="1" id="KW-0560">Oxidoreductase</keyword>
<dbReference type="PIRSF" id="PIRSF016578">
    <property type="entry name" value="HsaA"/>
    <property type="match status" value="1"/>
</dbReference>
<dbReference type="InterPro" id="IPR036250">
    <property type="entry name" value="AcylCo_DH-like_C"/>
</dbReference>
<dbReference type="Gene3D" id="1.10.540.10">
    <property type="entry name" value="Acyl-CoA dehydrogenase/oxidase, N-terminal domain"/>
    <property type="match status" value="1"/>
</dbReference>
<dbReference type="Pfam" id="PF02771">
    <property type="entry name" value="Acyl-CoA_dh_N"/>
    <property type="match status" value="1"/>
</dbReference>
<comment type="caution">
    <text evidence="4">The sequence shown here is derived from an EMBL/GenBank/DDBJ whole genome shotgun (WGS) entry which is preliminary data.</text>
</comment>
<dbReference type="InterPro" id="IPR046373">
    <property type="entry name" value="Acyl-CoA_Oxase/DH_mid-dom_sf"/>
</dbReference>
<evidence type="ECO:0000259" key="2">
    <source>
        <dbReference type="Pfam" id="PF02771"/>
    </source>
</evidence>
<dbReference type="Gene3D" id="1.20.140.10">
    <property type="entry name" value="Butyryl-CoA Dehydrogenase, subunit A, domain 3"/>
    <property type="match status" value="1"/>
</dbReference>
<organism evidence="4 5">
    <name type="scientific">Thauera sinica</name>
    <dbReference type="NCBI Taxonomy" id="2665146"/>
    <lineage>
        <taxon>Bacteria</taxon>
        <taxon>Pseudomonadati</taxon>
        <taxon>Pseudomonadota</taxon>
        <taxon>Betaproteobacteria</taxon>
        <taxon>Rhodocyclales</taxon>
        <taxon>Zoogloeaceae</taxon>
        <taxon>Thauera</taxon>
    </lineage>
</organism>
<accession>A0ABW1APH3</accession>
<gene>
    <name evidence="4" type="ORF">ACFPTN_06605</name>
</gene>
<dbReference type="PANTHER" id="PTHR43884:SF12">
    <property type="entry name" value="ISOVALERYL-COA DEHYDROGENASE, MITOCHONDRIAL-RELATED"/>
    <property type="match status" value="1"/>
</dbReference>
<name>A0ABW1APH3_9RHOO</name>
<keyword evidence="5" id="KW-1185">Reference proteome</keyword>
<evidence type="ECO:0000259" key="3">
    <source>
        <dbReference type="Pfam" id="PF08028"/>
    </source>
</evidence>
<dbReference type="RefSeq" id="WP_096446270.1">
    <property type="nucleotide sequence ID" value="NZ_JBHSOG010000023.1"/>
</dbReference>